<dbReference type="OrthoDB" id="433924at2759"/>
<dbReference type="Proteomes" id="UP000267096">
    <property type="component" value="Unassembled WGS sequence"/>
</dbReference>
<feature type="repeat" description="ANK" evidence="3">
    <location>
        <begin position="52"/>
        <end position="87"/>
    </location>
</feature>
<evidence type="ECO:0000313" key="5">
    <source>
        <dbReference type="Proteomes" id="UP000267096"/>
    </source>
</evidence>
<dbReference type="SUPFAM" id="SSF48403">
    <property type="entry name" value="Ankyrin repeat"/>
    <property type="match status" value="1"/>
</dbReference>
<dbReference type="InterPro" id="IPR036770">
    <property type="entry name" value="Ankyrin_rpt-contain_sf"/>
</dbReference>
<dbReference type="PANTHER" id="PTHR24198:SF165">
    <property type="entry name" value="ANKYRIN REPEAT-CONTAINING PROTEIN-RELATED"/>
    <property type="match status" value="1"/>
</dbReference>
<dbReference type="PANTHER" id="PTHR24198">
    <property type="entry name" value="ANKYRIN REPEAT AND PROTEIN KINASE DOMAIN-CONTAINING PROTEIN"/>
    <property type="match status" value="1"/>
</dbReference>
<dbReference type="EMBL" id="UYRR01031066">
    <property type="protein sequence ID" value="VDK44987.1"/>
    <property type="molecule type" value="Genomic_DNA"/>
</dbReference>
<gene>
    <name evidence="4" type="ORF">ASIM_LOCUS11409</name>
</gene>
<dbReference type="Pfam" id="PF12796">
    <property type="entry name" value="Ank_2"/>
    <property type="match status" value="1"/>
</dbReference>
<reference evidence="4 5" key="2">
    <citation type="submission" date="2018-11" db="EMBL/GenBank/DDBJ databases">
        <authorList>
            <consortium name="Pathogen Informatics"/>
        </authorList>
    </citation>
    <scope>NUCLEOTIDE SEQUENCE [LARGE SCALE GENOMIC DNA]</scope>
</reference>
<evidence type="ECO:0000313" key="4">
    <source>
        <dbReference type="EMBL" id="VDK44987.1"/>
    </source>
</evidence>
<keyword evidence="5" id="KW-1185">Reference proteome</keyword>
<evidence type="ECO:0000256" key="2">
    <source>
        <dbReference type="ARBA" id="ARBA00023043"/>
    </source>
</evidence>
<proteinExistence type="predicted"/>
<keyword evidence="2 3" id="KW-0040">ANK repeat</keyword>
<name>A0A0M3JUR9_ANISI</name>
<dbReference type="PROSITE" id="PS50088">
    <property type="entry name" value="ANK_REPEAT"/>
    <property type="match status" value="2"/>
</dbReference>
<reference evidence="6" key="1">
    <citation type="submission" date="2017-02" db="UniProtKB">
        <authorList>
            <consortium name="WormBaseParasite"/>
        </authorList>
    </citation>
    <scope>IDENTIFICATION</scope>
</reference>
<keyword evidence="1" id="KW-0677">Repeat</keyword>
<protein>
    <submittedName>
        <fullName evidence="6">ANK_REP_REGION domain-containing protein</fullName>
    </submittedName>
</protein>
<evidence type="ECO:0000256" key="1">
    <source>
        <dbReference type="ARBA" id="ARBA00022737"/>
    </source>
</evidence>
<dbReference type="AlphaFoldDB" id="A0A0M3JUR9"/>
<dbReference type="WBParaSite" id="ASIM_0001194301-mRNA-1">
    <property type="protein sequence ID" value="ASIM_0001194301-mRNA-1"/>
    <property type="gene ID" value="ASIM_0001194301"/>
</dbReference>
<dbReference type="InterPro" id="IPR002110">
    <property type="entry name" value="Ankyrin_rpt"/>
</dbReference>
<dbReference type="Gene3D" id="1.25.40.20">
    <property type="entry name" value="Ankyrin repeat-containing domain"/>
    <property type="match status" value="1"/>
</dbReference>
<dbReference type="PROSITE" id="PS50297">
    <property type="entry name" value="ANK_REP_REGION"/>
    <property type="match status" value="1"/>
</dbReference>
<evidence type="ECO:0000256" key="3">
    <source>
        <dbReference type="PROSITE-ProRule" id="PRU00023"/>
    </source>
</evidence>
<dbReference type="SMART" id="SM00248">
    <property type="entry name" value="ANK"/>
    <property type="match status" value="2"/>
</dbReference>
<sequence length="118" mass="13522">MLRVLVMGGARLDIPEEHNLKTPLHAAIENGSWCLVRTLLHLRSPVNTFDAKKKTPLHYAIECKDPNAIRAIYLLLEFGADVNEVLKTIRDPRLTQKLEQHQHKLAEALDEARMKTFM</sequence>
<evidence type="ECO:0000313" key="6">
    <source>
        <dbReference type="WBParaSite" id="ASIM_0001194301-mRNA-1"/>
    </source>
</evidence>
<feature type="repeat" description="ANK" evidence="3">
    <location>
        <begin position="19"/>
        <end position="51"/>
    </location>
</feature>
<accession>A0A0M3JUR9</accession>
<organism evidence="6">
    <name type="scientific">Anisakis simplex</name>
    <name type="common">Herring worm</name>
    <dbReference type="NCBI Taxonomy" id="6269"/>
    <lineage>
        <taxon>Eukaryota</taxon>
        <taxon>Metazoa</taxon>
        <taxon>Ecdysozoa</taxon>
        <taxon>Nematoda</taxon>
        <taxon>Chromadorea</taxon>
        <taxon>Rhabditida</taxon>
        <taxon>Spirurina</taxon>
        <taxon>Ascaridomorpha</taxon>
        <taxon>Ascaridoidea</taxon>
        <taxon>Anisakidae</taxon>
        <taxon>Anisakis</taxon>
        <taxon>Anisakis simplex complex</taxon>
    </lineage>
</organism>